<evidence type="ECO:0000313" key="2">
    <source>
        <dbReference type="EMBL" id="CUH83411.1"/>
    </source>
</evidence>
<dbReference type="Proteomes" id="UP000051681">
    <property type="component" value="Unassembled WGS sequence"/>
</dbReference>
<dbReference type="InterPro" id="IPR052754">
    <property type="entry name" value="NTPase_KAP_P-loop"/>
</dbReference>
<reference evidence="2 3" key="1">
    <citation type="submission" date="2015-09" db="EMBL/GenBank/DDBJ databases">
        <authorList>
            <consortium name="Swine Surveillance"/>
        </authorList>
    </citation>
    <scope>NUCLEOTIDE SEQUENCE [LARGE SCALE GENOMIC DNA]</scope>
    <source>
        <strain evidence="2 3">CECT 8383</strain>
    </source>
</reference>
<dbReference type="RefSeq" id="WP_082645374.1">
    <property type="nucleotide sequence ID" value="NZ_CYSF01000004.1"/>
</dbReference>
<evidence type="ECO:0000313" key="3">
    <source>
        <dbReference type="Proteomes" id="UP000051681"/>
    </source>
</evidence>
<gene>
    <name evidence="2" type="ORF">TM5383_00599</name>
</gene>
<sequence>MRALSLALEGGALTLGMPTFGVITKGFQGLSNVVFGDAGADELKQLQDAGNEIQDKASGLLKPEQVKAPPEEIDAFRSEFGEVLESVGKTLVVFIDNLDRCLPKNAIETLEAVRLFLFMPQTAFIVAADEDMIRHSVSQHFNNPTQGHVTDYLDKLIQVPIRAPRAGIQEIRAYLFCFLLTAPTYQVKSSKHFEKH</sequence>
<keyword evidence="3" id="KW-1185">Reference proteome</keyword>
<accession>A0A0N7M1I6</accession>
<dbReference type="AlphaFoldDB" id="A0A0N7M1I6"/>
<proteinExistence type="predicted"/>
<dbReference type="EMBL" id="CYSF01000004">
    <property type="protein sequence ID" value="CUH83411.1"/>
    <property type="molecule type" value="Genomic_DNA"/>
</dbReference>
<dbReference type="InterPro" id="IPR011646">
    <property type="entry name" value="KAP_P-loop"/>
</dbReference>
<dbReference type="PANTHER" id="PTHR22674">
    <property type="entry name" value="NTPASE, KAP FAMILY P-LOOP DOMAIN-CONTAINING 1"/>
    <property type="match status" value="1"/>
</dbReference>
<protein>
    <submittedName>
        <fullName evidence="2">Putative P-loop ATPase</fullName>
    </submittedName>
</protein>
<dbReference type="OrthoDB" id="88903at2"/>
<dbReference type="Pfam" id="PF07693">
    <property type="entry name" value="KAP_NTPase"/>
    <property type="match status" value="1"/>
</dbReference>
<name>A0A0N7M1I6_9RHOB</name>
<organism evidence="2 3">
    <name type="scientific">Thalassovita mediterranea</name>
    <dbReference type="NCBI Taxonomy" id="340021"/>
    <lineage>
        <taxon>Bacteria</taxon>
        <taxon>Pseudomonadati</taxon>
        <taxon>Pseudomonadota</taxon>
        <taxon>Alphaproteobacteria</taxon>
        <taxon>Rhodobacterales</taxon>
        <taxon>Roseobacteraceae</taxon>
        <taxon>Thalassovita</taxon>
    </lineage>
</organism>
<evidence type="ECO:0000259" key="1">
    <source>
        <dbReference type="Pfam" id="PF07693"/>
    </source>
</evidence>
<dbReference type="STRING" id="340021.TM5383_00599"/>
<feature type="domain" description="KAP NTPase" evidence="1">
    <location>
        <begin position="58"/>
        <end position="176"/>
    </location>
</feature>
<dbReference type="PANTHER" id="PTHR22674:SF6">
    <property type="entry name" value="NTPASE KAP FAMILY P-LOOP DOMAIN-CONTAINING PROTEIN 1"/>
    <property type="match status" value="1"/>
</dbReference>